<protein>
    <submittedName>
        <fullName evidence="2">Uncharacterized protein</fullName>
    </submittedName>
</protein>
<dbReference type="RefSeq" id="WP_104936977.1">
    <property type="nucleotide sequence ID" value="NZ_CP021255.1"/>
</dbReference>
<keyword evidence="1" id="KW-1133">Transmembrane helix</keyword>
<dbReference type="Proteomes" id="UP000239867">
    <property type="component" value="Chromosome"/>
</dbReference>
<keyword evidence="3" id="KW-1185">Reference proteome</keyword>
<reference evidence="2 3" key="1">
    <citation type="journal article" date="2018" name="MBio">
        <title>Insights into the evolution of host association through the isolation and characterization of a novel human periodontal pathobiont, Desulfobulbus oralis.</title>
        <authorList>
            <person name="Cross K.L."/>
            <person name="Chirania P."/>
            <person name="Xiong W."/>
            <person name="Beall C.J."/>
            <person name="Elkins J.G."/>
            <person name="Giannone R.J."/>
            <person name="Griffen A.L."/>
            <person name="Guss A.M."/>
            <person name="Hettich R.L."/>
            <person name="Joshi S.S."/>
            <person name="Mokrzan E.M."/>
            <person name="Martin R.K."/>
            <person name="Zhulin I.B."/>
            <person name="Leys E.J."/>
            <person name="Podar M."/>
        </authorList>
    </citation>
    <scope>NUCLEOTIDE SEQUENCE [LARGE SCALE GENOMIC DNA]</scope>
    <source>
        <strain evidence="2 3">ORNL</strain>
    </source>
</reference>
<keyword evidence="1" id="KW-0472">Membrane</keyword>
<dbReference type="AlphaFoldDB" id="A0A2L1GQ43"/>
<sequence length="354" mass="40934">MSLCVSTGLYLPFSPSFFRNGRGTAPALHLPVLRPPARGVLSLVFPLLLLALCCALALPVMVQAGEKQAKITRRVAHKLIHDRGWNVCRDMVKNLDLLQQSDASFSCELKFHPSMTQFSEPEWEELKIKDNWELVYNIEREILSDNLVRSKLPFEEWIVRYKQDWQSGCYEAFGFGVAESEKGKCFAFVPRLRRAQVRFSQNDPVETVLAYSLTADNTERYLEFARCYYLFGHFQFLPREKMENILQCAKEVREKQSGIFSTRLSRGDHVVVYRPEERDWLDKIVPLFRGTAVKLFLHNQQAFLVFKSGAGGTIYRVKRDDEFPEDLFYMSQEICAVFRPFEEANAENKKGGSR</sequence>
<evidence type="ECO:0000256" key="1">
    <source>
        <dbReference type="SAM" id="Phobius"/>
    </source>
</evidence>
<accession>A0A2L1GQ43</accession>
<organism evidence="2 3">
    <name type="scientific">Desulfobulbus oralis</name>
    <dbReference type="NCBI Taxonomy" id="1986146"/>
    <lineage>
        <taxon>Bacteria</taxon>
        <taxon>Pseudomonadati</taxon>
        <taxon>Thermodesulfobacteriota</taxon>
        <taxon>Desulfobulbia</taxon>
        <taxon>Desulfobulbales</taxon>
        <taxon>Desulfobulbaceae</taxon>
        <taxon>Desulfobulbus</taxon>
    </lineage>
</organism>
<evidence type="ECO:0000313" key="2">
    <source>
        <dbReference type="EMBL" id="AVD71744.1"/>
    </source>
</evidence>
<dbReference type="KEGG" id="deo:CAY53_09950"/>
<dbReference type="EMBL" id="CP021255">
    <property type="protein sequence ID" value="AVD71744.1"/>
    <property type="molecule type" value="Genomic_DNA"/>
</dbReference>
<name>A0A2L1GQ43_9BACT</name>
<keyword evidence="1" id="KW-0812">Transmembrane</keyword>
<evidence type="ECO:0000313" key="3">
    <source>
        <dbReference type="Proteomes" id="UP000239867"/>
    </source>
</evidence>
<feature type="transmembrane region" description="Helical" evidence="1">
    <location>
        <begin position="40"/>
        <end position="64"/>
    </location>
</feature>
<proteinExistence type="predicted"/>
<gene>
    <name evidence="2" type="ORF">CAY53_09950</name>
</gene>